<evidence type="ECO:0008006" key="3">
    <source>
        <dbReference type="Google" id="ProtNLM"/>
    </source>
</evidence>
<name>A0A917NMT5_9PROT</name>
<dbReference type="AlphaFoldDB" id="A0A917NMT5"/>
<dbReference type="EMBL" id="BMKW01000004">
    <property type="protein sequence ID" value="GGJ12325.1"/>
    <property type="molecule type" value="Genomic_DNA"/>
</dbReference>
<organism evidence="1 2">
    <name type="scientific">Neoroseomonas lacus</name>
    <dbReference type="NCBI Taxonomy" id="287609"/>
    <lineage>
        <taxon>Bacteria</taxon>
        <taxon>Pseudomonadati</taxon>
        <taxon>Pseudomonadota</taxon>
        <taxon>Alphaproteobacteria</taxon>
        <taxon>Acetobacterales</taxon>
        <taxon>Acetobacteraceae</taxon>
        <taxon>Neoroseomonas</taxon>
    </lineage>
</organism>
<reference evidence="1" key="2">
    <citation type="submission" date="2020-09" db="EMBL/GenBank/DDBJ databases">
        <authorList>
            <person name="Sun Q."/>
            <person name="Zhou Y."/>
        </authorList>
    </citation>
    <scope>NUCLEOTIDE SEQUENCE</scope>
    <source>
        <strain evidence="1">CGMCC 1.3617</strain>
    </source>
</reference>
<keyword evidence="2" id="KW-1185">Reference proteome</keyword>
<evidence type="ECO:0000313" key="1">
    <source>
        <dbReference type="EMBL" id="GGJ12325.1"/>
    </source>
</evidence>
<accession>A0A917NMT5</accession>
<protein>
    <recommendedName>
        <fullName evidence="3">Transposase</fullName>
    </recommendedName>
</protein>
<proteinExistence type="predicted"/>
<sequence length="59" mass="6481">MAIAIDEPACGQARASSALKECGTEYCGARDRHEHERYFAVQDIDHTPAKARRPGPRIG</sequence>
<dbReference type="Proteomes" id="UP000661507">
    <property type="component" value="Unassembled WGS sequence"/>
</dbReference>
<reference evidence="1" key="1">
    <citation type="journal article" date="2014" name="Int. J. Syst. Evol. Microbiol.">
        <title>Complete genome sequence of Corynebacterium casei LMG S-19264T (=DSM 44701T), isolated from a smear-ripened cheese.</title>
        <authorList>
            <consortium name="US DOE Joint Genome Institute (JGI-PGF)"/>
            <person name="Walter F."/>
            <person name="Albersmeier A."/>
            <person name="Kalinowski J."/>
            <person name="Ruckert C."/>
        </authorList>
    </citation>
    <scope>NUCLEOTIDE SEQUENCE</scope>
    <source>
        <strain evidence="1">CGMCC 1.3617</strain>
    </source>
</reference>
<evidence type="ECO:0000313" key="2">
    <source>
        <dbReference type="Proteomes" id="UP000661507"/>
    </source>
</evidence>
<comment type="caution">
    <text evidence="1">The sequence shown here is derived from an EMBL/GenBank/DDBJ whole genome shotgun (WGS) entry which is preliminary data.</text>
</comment>
<gene>
    <name evidence="1" type="ORF">GCM10011320_19480</name>
</gene>